<evidence type="ECO:0000313" key="8">
    <source>
        <dbReference type="EMBL" id="CAL5218902.1"/>
    </source>
</evidence>
<sequence length="339" mass="37533">MGPAPNGHVMGTVPHGEKEVPVIDLSQSEVAAAAQVRAACLGTGFFYVANHGVDEALVENVFQENKDFFTLPEPEKRRILADENNRGYTPMSEETLDAPHQTEGDTKEGLYFGREVLPDSEEAHMPLHGPNQWPAQDALPHYRHVTETYFRAVTALGMRLLRLLALALDLPPEHFHPMFTRPMLFLRPLHYAPRRSHPEQGIFGAGAHSDYGMLTLLKTDEHPGLQIWSGGKFVDVPPRPGTFIVNLGDMLERWTNGRFKSTLHRVVVDGSADRYSIPFFFEPNFDTVVECLPSCCGPDNPARYPPTTSGQHLLDKYAETHAGYSADATPGAAPITLEG</sequence>
<gene>
    <name evidence="8" type="primary">g645</name>
    <name evidence="8" type="ORF">VP750_LOCUS561</name>
</gene>
<dbReference type="PANTHER" id="PTHR10209">
    <property type="entry name" value="OXIDOREDUCTASE, 2OG-FE II OXYGENASE FAMILY PROTEIN"/>
    <property type="match status" value="1"/>
</dbReference>
<dbReference type="SUPFAM" id="SSF51197">
    <property type="entry name" value="Clavaminate synthase-like"/>
    <property type="match status" value="1"/>
</dbReference>
<evidence type="ECO:0000313" key="9">
    <source>
        <dbReference type="Proteomes" id="UP001497392"/>
    </source>
</evidence>
<comment type="similarity">
    <text evidence="1 5">Belongs to the iron/ascorbate-dependent oxidoreductase family.</text>
</comment>
<evidence type="ECO:0000256" key="2">
    <source>
        <dbReference type="ARBA" id="ARBA00022723"/>
    </source>
</evidence>
<reference evidence="8 9" key="1">
    <citation type="submission" date="2024-06" db="EMBL/GenBank/DDBJ databases">
        <authorList>
            <person name="Kraege A."/>
            <person name="Thomma B."/>
        </authorList>
    </citation>
    <scope>NUCLEOTIDE SEQUENCE [LARGE SCALE GENOMIC DNA]</scope>
</reference>
<evidence type="ECO:0000256" key="3">
    <source>
        <dbReference type="ARBA" id="ARBA00023002"/>
    </source>
</evidence>
<comment type="caution">
    <text evidence="8">The sequence shown here is derived from an EMBL/GenBank/DDBJ whole genome shotgun (WGS) entry which is preliminary data.</text>
</comment>
<dbReference type="EMBL" id="CAXHTA020000001">
    <property type="protein sequence ID" value="CAL5218902.1"/>
    <property type="molecule type" value="Genomic_DNA"/>
</dbReference>
<dbReference type="Gene3D" id="2.60.120.330">
    <property type="entry name" value="B-lactam Antibiotic, Isopenicillin N Synthase, Chain"/>
    <property type="match status" value="1"/>
</dbReference>
<evidence type="ECO:0000256" key="4">
    <source>
        <dbReference type="ARBA" id="ARBA00023004"/>
    </source>
</evidence>
<proteinExistence type="inferred from homology"/>
<dbReference type="PRINTS" id="PR00682">
    <property type="entry name" value="IPNSYNTHASE"/>
</dbReference>
<dbReference type="InterPro" id="IPR044861">
    <property type="entry name" value="IPNS-like_FE2OG_OXY"/>
</dbReference>
<evidence type="ECO:0000256" key="5">
    <source>
        <dbReference type="RuleBase" id="RU003682"/>
    </source>
</evidence>
<accession>A0ABP1FLL2</accession>
<dbReference type="Proteomes" id="UP001497392">
    <property type="component" value="Unassembled WGS sequence"/>
</dbReference>
<feature type="region of interest" description="Disordered" evidence="6">
    <location>
        <begin position="87"/>
        <end position="106"/>
    </location>
</feature>
<dbReference type="InterPro" id="IPR026992">
    <property type="entry name" value="DIOX_N"/>
</dbReference>
<keyword evidence="9" id="KW-1185">Reference proteome</keyword>
<dbReference type="PROSITE" id="PS51471">
    <property type="entry name" value="FE2OG_OXY"/>
    <property type="match status" value="1"/>
</dbReference>
<dbReference type="Pfam" id="PF14226">
    <property type="entry name" value="DIOX_N"/>
    <property type="match status" value="1"/>
</dbReference>
<keyword evidence="3 5" id="KW-0560">Oxidoreductase</keyword>
<organism evidence="8 9">
    <name type="scientific">Coccomyxa viridis</name>
    <dbReference type="NCBI Taxonomy" id="1274662"/>
    <lineage>
        <taxon>Eukaryota</taxon>
        <taxon>Viridiplantae</taxon>
        <taxon>Chlorophyta</taxon>
        <taxon>core chlorophytes</taxon>
        <taxon>Trebouxiophyceae</taxon>
        <taxon>Trebouxiophyceae incertae sedis</taxon>
        <taxon>Coccomyxaceae</taxon>
        <taxon>Coccomyxa</taxon>
    </lineage>
</organism>
<dbReference type="InterPro" id="IPR005123">
    <property type="entry name" value="Oxoglu/Fe-dep_dioxygenase_dom"/>
</dbReference>
<evidence type="ECO:0000259" key="7">
    <source>
        <dbReference type="PROSITE" id="PS51471"/>
    </source>
</evidence>
<name>A0ABP1FLL2_9CHLO</name>
<evidence type="ECO:0000256" key="1">
    <source>
        <dbReference type="ARBA" id="ARBA00008056"/>
    </source>
</evidence>
<keyword evidence="4 5" id="KW-0408">Iron</keyword>
<evidence type="ECO:0000256" key="6">
    <source>
        <dbReference type="SAM" id="MobiDB-lite"/>
    </source>
</evidence>
<feature type="domain" description="Fe2OG dioxygenase" evidence="7">
    <location>
        <begin position="174"/>
        <end position="283"/>
    </location>
</feature>
<dbReference type="PANTHER" id="PTHR10209:SF867">
    <property type="entry name" value="2-OXOGLUTARATE (2OG) AND FE(II)-DEPENDENT OXYGENASE SUPERFAMILY PROTEIN"/>
    <property type="match status" value="1"/>
</dbReference>
<keyword evidence="2 5" id="KW-0479">Metal-binding</keyword>
<protein>
    <submittedName>
        <fullName evidence="8">G645 protein</fullName>
    </submittedName>
</protein>
<dbReference type="InterPro" id="IPR027443">
    <property type="entry name" value="IPNS-like_sf"/>
</dbReference>
<dbReference type="Pfam" id="PF03171">
    <property type="entry name" value="2OG-FeII_Oxy"/>
    <property type="match status" value="1"/>
</dbReference>